<evidence type="ECO:0000313" key="3">
    <source>
        <dbReference type="Proteomes" id="UP001620626"/>
    </source>
</evidence>
<organism evidence="2 3">
    <name type="scientific">Heterodera trifolii</name>
    <dbReference type="NCBI Taxonomy" id="157864"/>
    <lineage>
        <taxon>Eukaryota</taxon>
        <taxon>Metazoa</taxon>
        <taxon>Ecdysozoa</taxon>
        <taxon>Nematoda</taxon>
        <taxon>Chromadorea</taxon>
        <taxon>Rhabditida</taxon>
        <taxon>Tylenchina</taxon>
        <taxon>Tylenchomorpha</taxon>
        <taxon>Tylenchoidea</taxon>
        <taxon>Heteroderidae</taxon>
        <taxon>Heteroderinae</taxon>
        <taxon>Heterodera</taxon>
    </lineage>
</organism>
<accession>A0ABD2J9I2</accession>
<protein>
    <submittedName>
        <fullName evidence="2">Uncharacterized protein</fullName>
    </submittedName>
</protein>
<gene>
    <name evidence="2" type="ORF">niasHT_020490</name>
</gene>
<feature type="compositionally biased region" description="Basic and acidic residues" evidence="1">
    <location>
        <begin position="1"/>
        <end position="14"/>
    </location>
</feature>
<proteinExistence type="predicted"/>
<feature type="region of interest" description="Disordered" evidence="1">
    <location>
        <begin position="1"/>
        <end position="44"/>
    </location>
</feature>
<dbReference type="Proteomes" id="UP001620626">
    <property type="component" value="Unassembled WGS sequence"/>
</dbReference>
<reference evidence="2 3" key="1">
    <citation type="submission" date="2024-10" db="EMBL/GenBank/DDBJ databases">
        <authorList>
            <person name="Kim D."/>
        </authorList>
    </citation>
    <scope>NUCLEOTIDE SEQUENCE [LARGE SCALE GENOMIC DNA]</scope>
    <source>
        <strain evidence="2">BH-2024</strain>
    </source>
</reference>
<evidence type="ECO:0000313" key="2">
    <source>
        <dbReference type="EMBL" id="KAL3087227.1"/>
    </source>
</evidence>
<name>A0ABD2J9I2_9BILA</name>
<dbReference type="AlphaFoldDB" id="A0ABD2J9I2"/>
<keyword evidence="3" id="KW-1185">Reference proteome</keyword>
<sequence length="122" mass="13655">MKMNGDDPTERSQWTEEPSGEVTLGKVNAGRGRAKNELENNNDQLASRSKGWAKSKMNGCVCCLGVLCVVNQCTFTVIFRCRQMNELRMPRGIPSIPRPFSFIVWGNTANDDGRTERTLCLL</sequence>
<evidence type="ECO:0000256" key="1">
    <source>
        <dbReference type="SAM" id="MobiDB-lite"/>
    </source>
</evidence>
<dbReference type="EMBL" id="JBICBT010001024">
    <property type="protein sequence ID" value="KAL3087227.1"/>
    <property type="molecule type" value="Genomic_DNA"/>
</dbReference>
<comment type="caution">
    <text evidence="2">The sequence shown here is derived from an EMBL/GenBank/DDBJ whole genome shotgun (WGS) entry which is preliminary data.</text>
</comment>